<keyword evidence="1" id="KW-0472">Membrane</keyword>
<keyword evidence="3" id="KW-1185">Reference proteome</keyword>
<evidence type="ECO:0000256" key="1">
    <source>
        <dbReference type="SAM" id="Phobius"/>
    </source>
</evidence>
<keyword evidence="1" id="KW-1133">Transmembrane helix</keyword>
<proteinExistence type="predicted"/>
<organism evidence="2 3">
    <name type="scientific">Yoonia phaeophyticola</name>
    <dbReference type="NCBI Taxonomy" id="3137369"/>
    <lineage>
        <taxon>Bacteria</taxon>
        <taxon>Pseudomonadati</taxon>
        <taxon>Pseudomonadota</taxon>
        <taxon>Alphaproteobacteria</taxon>
        <taxon>Rhodobacterales</taxon>
        <taxon>Paracoccaceae</taxon>
        <taxon>Yoonia</taxon>
    </lineage>
</organism>
<keyword evidence="1" id="KW-0812">Transmembrane</keyword>
<reference evidence="3" key="1">
    <citation type="submission" date="2024-04" db="EMBL/GenBank/DDBJ databases">
        <title>Phylogenomic analyses of a clade within the roseobacter group suggest taxonomic reassignments of species of the genera Aestuariivita, Citreicella, Loktanella, Nautella, Pelagibaca, Ruegeria, Thalassobius, Thiobacimonas and Tropicibacter, and the proposal o.</title>
        <authorList>
            <person name="Jeon C.O."/>
        </authorList>
    </citation>
    <scope>NUCLEOTIDE SEQUENCE [LARGE SCALE GENOMIC DNA]</scope>
    <source>
        <strain evidence="3">BS5-3</strain>
    </source>
</reference>
<evidence type="ECO:0000313" key="2">
    <source>
        <dbReference type="EMBL" id="WZC50329.1"/>
    </source>
</evidence>
<protein>
    <submittedName>
        <fullName evidence="2">Uncharacterized protein</fullName>
    </submittedName>
</protein>
<dbReference type="Proteomes" id="UP001440612">
    <property type="component" value="Chromosome"/>
</dbReference>
<name>A0ABZ2VAI0_9RHOB</name>
<dbReference type="EMBL" id="CP150951">
    <property type="protein sequence ID" value="WZC50329.1"/>
    <property type="molecule type" value="Genomic_DNA"/>
</dbReference>
<feature type="transmembrane region" description="Helical" evidence="1">
    <location>
        <begin position="20"/>
        <end position="37"/>
    </location>
</feature>
<sequence length="168" mass="18458">MQNKPKLGAGMNTETKIKAVTAMIAVIGLIAGIFQFIHVQSIAAATPFLQKKLLWCEEAVDTAARIATSETPEQPDLQRFWQLYWGKMGLIENETVKAAMIRFGASLTALDLSYQSPDAANSDDAKAFAPENVIANASEDSLQDQSLALAHACRDELSREWSARWTRS</sequence>
<evidence type="ECO:0000313" key="3">
    <source>
        <dbReference type="Proteomes" id="UP001440612"/>
    </source>
</evidence>
<dbReference type="RefSeq" id="WP_341368431.1">
    <property type="nucleotide sequence ID" value="NZ_CP150951.2"/>
</dbReference>
<gene>
    <name evidence="2" type="ORF">AABB29_06735</name>
</gene>
<accession>A0ABZ2VAI0</accession>